<feature type="transmembrane region" description="Helical" evidence="10">
    <location>
        <begin position="153"/>
        <end position="175"/>
    </location>
</feature>
<dbReference type="InterPro" id="IPR050569">
    <property type="entry name" value="TAAR"/>
</dbReference>
<dbReference type="PANTHER" id="PTHR24249:SF424">
    <property type="entry name" value="G-PROTEIN COUPLED RECEPTORS FAMILY 1 PROFILE DOMAIN-CONTAINING PROTEIN"/>
    <property type="match status" value="1"/>
</dbReference>
<dbReference type="GO" id="GO:0004930">
    <property type="term" value="F:G protein-coupled receptor activity"/>
    <property type="evidence" value="ECO:0007669"/>
    <property type="project" value="UniProtKB-KW"/>
</dbReference>
<evidence type="ECO:0000256" key="5">
    <source>
        <dbReference type="ARBA" id="ARBA00023040"/>
    </source>
</evidence>
<keyword evidence="13" id="KW-1185">Reference proteome</keyword>
<feature type="transmembrane region" description="Helical" evidence="10">
    <location>
        <begin position="96"/>
        <end position="113"/>
    </location>
</feature>
<keyword evidence="2" id="KW-1003">Cell membrane</keyword>
<evidence type="ECO:0000256" key="6">
    <source>
        <dbReference type="ARBA" id="ARBA00023136"/>
    </source>
</evidence>
<dbReference type="GO" id="GO:0005886">
    <property type="term" value="C:plasma membrane"/>
    <property type="evidence" value="ECO:0007669"/>
    <property type="project" value="UniProtKB-SubCell"/>
</dbReference>
<dbReference type="Pfam" id="PF00001">
    <property type="entry name" value="7tm_1"/>
    <property type="match status" value="1"/>
</dbReference>
<evidence type="ECO:0000256" key="9">
    <source>
        <dbReference type="SAM" id="MobiDB-lite"/>
    </source>
</evidence>
<gene>
    <name evidence="12" type="ORF">ElyMa_001100500</name>
</gene>
<evidence type="ECO:0000259" key="11">
    <source>
        <dbReference type="PROSITE" id="PS50262"/>
    </source>
</evidence>
<feature type="compositionally biased region" description="Low complexity" evidence="9">
    <location>
        <begin position="317"/>
        <end position="328"/>
    </location>
</feature>
<keyword evidence="5" id="KW-0297">G-protein coupled receptor</keyword>
<keyword evidence="3 10" id="KW-0812">Transmembrane</keyword>
<proteinExistence type="predicted"/>
<name>A0AAV4HTP4_9GAST</name>
<dbReference type="Gene3D" id="1.20.1070.10">
    <property type="entry name" value="Rhodopsin 7-helix transmembrane proteins"/>
    <property type="match status" value="1"/>
</dbReference>
<dbReference type="InterPro" id="IPR000276">
    <property type="entry name" value="GPCR_Rhodpsn"/>
</dbReference>
<comment type="subcellular location">
    <subcellularLocation>
        <location evidence="1">Cell membrane</location>
        <topology evidence="1">Multi-pass membrane protein</topology>
    </subcellularLocation>
</comment>
<evidence type="ECO:0000256" key="10">
    <source>
        <dbReference type="SAM" id="Phobius"/>
    </source>
</evidence>
<sequence>MDITYINATSFYDNITNNNTSVFDDVNNSSISLLDNTTDTGLDLQQVVIIPMTPGQKAFVASVNAIIAIITTVVNVPVLVIWLAGSRREHTPSSAVVLNLFIFDLSVAGALYLRVGVVLLMSFSFSLSLPGALYLRVGVVLSSHMASNQFACLAHFSFLIYGGLGMQVALTMAILDRYIAIAHPFRYLEIVNYKVVLGAMLCTHLYVGCLSFVALIPSANNWGGPGTNCTFNLVLTQAHIYTIMCNLLAFMAISLSMYARVLIIAKRHRKRIAAGPGVLTCADLSQYSGGQHNTAFAWTTTTAPFPGMSNPKQNILSSYGEPSGPSSGDLLQTGKENKGQIEQLAEATQRSPQSNVESRLDGAFLAKGNSEMLQDKQKEGKDRLCWTRFNDERERNIHAAEGSYPGAAPIIDNDTASCNSLLYLNNIHPPSNCSSLNQVDGVVKKTSCQSNGIRTGDHETPCGAVSALNYFQPTSPFRSTTSPIYGNLQRLSNIAHLNKDRSHSTADSDGTEGGHSSRASDYERIPKSERRFAVSSPCGAEFFEWQSTKKAQHGVPPSSDSFNKVADHSEKTPDQVIANIDSQTCQLPLSPLTVTAVPTAKETQCVFSRDTWELQTERNCARSVNQSTSGIWFGKYSGKGDKSQTLGGASVVLSTHADSIEVVVAEAVEIVVVAVVAVIVLVKIFKQVIIYRLNRCRR</sequence>
<dbReference type="PANTHER" id="PTHR24249">
    <property type="entry name" value="HISTAMINE RECEPTOR-RELATED G-PROTEIN COUPLED RECEPTOR"/>
    <property type="match status" value="1"/>
</dbReference>
<keyword evidence="4 10" id="KW-1133">Transmembrane helix</keyword>
<feature type="transmembrane region" description="Helical" evidence="10">
    <location>
        <begin position="238"/>
        <end position="259"/>
    </location>
</feature>
<dbReference type="AlphaFoldDB" id="A0AAV4HTP4"/>
<comment type="caution">
    <text evidence="12">The sequence shown here is derived from an EMBL/GenBank/DDBJ whole genome shotgun (WGS) entry which is preliminary data.</text>
</comment>
<reference evidence="12 13" key="1">
    <citation type="journal article" date="2021" name="Elife">
        <title>Chloroplast acquisition without the gene transfer in kleptoplastic sea slugs, Plakobranchus ocellatus.</title>
        <authorList>
            <person name="Maeda T."/>
            <person name="Takahashi S."/>
            <person name="Yoshida T."/>
            <person name="Shimamura S."/>
            <person name="Takaki Y."/>
            <person name="Nagai Y."/>
            <person name="Toyoda A."/>
            <person name="Suzuki Y."/>
            <person name="Arimoto A."/>
            <person name="Ishii H."/>
            <person name="Satoh N."/>
            <person name="Nishiyama T."/>
            <person name="Hasebe M."/>
            <person name="Maruyama T."/>
            <person name="Minagawa J."/>
            <person name="Obokata J."/>
            <person name="Shigenobu S."/>
        </authorList>
    </citation>
    <scope>NUCLEOTIDE SEQUENCE [LARGE SCALE GENOMIC DNA]</scope>
</reference>
<evidence type="ECO:0000313" key="13">
    <source>
        <dbReference type="Proteomes" id="UP000762676"/>
    </source>
</evidence>
<feature type="compositionally biased region" description="Basic and acidic residues" evidence="9">
    <location>
        <begin position="497"/>
        <end position="506"/>
    </location>
</feature>
<accession>A0AAV4HTP4</accession>
<dbReference type="PROSITE" id="PS50262">
    <property type="entry name" value="G_PROTEIN_RECEP_F1_2"/>
    <property type="match status" value="1"/>
</dbReference>
<evidence type="ECO:0000256" key="1">
    <source>
        <dbReference type="ARBA" id="ARBA00004651"/>
    </source>
</evidence>
<evidence type="ECO:0000256" key="8">
    <source>
        <dbReference type="ARBA" id="ARBA00023224"/>
    </source>
</evidence>
<feature type="transmembrane region" description="Helical" evidence="10">
    <location>
        <begin position="58"/>
        <end position="84"/>
    </location>
</feature>
<organism evidence="12 13">
    <name type="scientific">Elysia marginata</name>
    <dbReference type="NCBI Taxonomy" id="1093978"/>
    <lineage>
        <taxon>Eukaryota</taxon>
        <taxon>Metazoa</taxon>
        <taxon>Spiralia</taxon>
        <taxon>Lophotrochozoa</taxon>
        <taxon>Mollusca</taxon>
        <taxon>Gastropoda</taxon>
        <taxon>Heterobranchia</taxon>
        <taxon>Euthyneura</taxon>
        <taxon>Panpulmonata</taxon>
        <taxon>Sacoglossa</taxon>
        <taxon>Placobranchoidea</taxon>
        <taxon>Plakobranchidae</taxon>
        <taxon>Elysia</taxon>
    </lineage>
</organism>
<evidence type="ECO:0000256" key="2">
    <source>
        <dbReference type="ARBA" id="ARBA00022475"/>
    </source>
</evidence>
<keyword evidence="7 12" id="KW-0675">Receptor</keyword>
<dbReference type="SUPFAM" id="SSF81321">
    <property type="entry name" value="Family A G protein-coupled receptor-like"/>
    <property type="match status" value="1"/>
</dbReference>
<evidence type="ECO:0000313" key="12">
    <source>
        <dbReference type="EMBL" id="GFS01559.1"/>
    </source>
</evidence>
<dbReference type="InterPro" id="IPR017452">
    <property type="entry name" value="GPCR_Rhodpsn_7TM"/>
</dbReference>
<evidence type="ECO:0000256" key="3">
    <source>
        <dbReference type="ARBA" id="ARBA00022692"/>
    </source>
</evidence>
<protein>
    <submittedName>
        <fullName evidence="12">Alpha-1B adrenergic receptor</fullName>
    </submittedName>
</protein>
<evidence type="ECO:0000256" key="4">
    <source>
        <dbReference type="ARBA" id="ARBA00022989"/>
    </source>
</evidence>
<keyword evidence="8" id="KW-0807">Transducer</keyword>
<feature type="domain" description="G-protein coupled receptors family 1 profile" evidence="11">
    <location>
        <begin position="74"/>
        <end position="271"/>
    </location>
</feature>
<keyword evidence="6 10" id="KW-0472">Membrane</keyword>
<dbReference type="Proteomes" id="UP000762676">
    <property type="component" value="Unassembled WGS sequence"/>
</dbReference>
<feature type="region of interest" description="Disordered" evidence="9">
    <location>
        <begin position="497"/>
        <end position="526"/>
    </location>
</feature>
<feature type="transmembrane region" description="Helical" evidence="10">
    <location>
        <begin position="195"/>
        <end position="217"/>
    </location>
</feature>
<dbReference type="EMBL" id="BMAT01002205">
    <property type="protein sequence ID" value="GFS01559.1"/>
    <property type="molecule type" value="Genomic_DNA"/>
</dbReference>
<feature type="region of interest" description="Disordered" evidence="9">
    <location>
        <begin position="309"/>
        <end position="333"/>
    </location>
</feature>
<feature type="transmembrane region" description="Helical" evidence="10">
    <location>
        <begin position="119"/>
        <end position="141"/>
    </location>
</feature>
<evidence type="ECO:0000256" key="7">
    <source>
        <dbReference type="ARBA" id="ARBA00023170"/>
    </source>
</evidence>